<dbReference type="Proteomes" id="UP001169027">
    <property type="component" value="Unassembled WGS sequence"/>
</dbReference>
<dbReference type="RefSeq" id="WP_301809808.1">
    <property type="nucleotide sequence ID" value="NZ_JAUJZH010000008.1"/>
</dbReference>
<feature type="transmembrane region" description="Helical" evidence="2">
    <location>
        <begin position="93"/>
        <end position="111"/>
    </location>
</feature>
<proteinExistence type="predicted"/>
<feature type="transmembrane region" description="Helical" evidence="2">
    <location>
        <begin position="46"/>
        <end position="72"/>
    </location>
</feature>
<keyword evidence="4" id="KW-1185">Reference proteome</keyword>
<feature type="transmembrane region" description="Helical" evidence="2">
    <location>
        <begin position="161"/>
        <end position="182"/>
    </location>
</feature>
<dbReference type="PANTHER" id="PTHR43298:SF2">
    <property type="entry name" value="FMN_FAD EXPORTER YEEO-RELATED"/>
    <property type="match status" value="1"/>
</dbReference>
<feature type="transmembrane region" description="Helical" evidence="2">
    <location>
        <begin position="131"/>
        <end position="149"/>
    </location>
</feature>
<feature type="transmembrane region" description="Helical" evidence="2">
    <location>
        <begin position="278"/>
        <end position="299"/>
    </location>
</feature>
<reference evidence="3" key="1">
    <citation type="submission" date="2023-06" db="EMBL/GenBank/DDBJ databases">
        <authorList>
            <person name="Jiang Y."/>
            <person name="Liu Q."/>
        </authorList>
    </citation>
    <scope>NUCLEOTIDE SEQUENCE</scope>
    <source>
        <strain evidence="3">CGMCC 1.12090</strain>
    </source>
</reference>
<dbReference type="InterPro" id="IPR002528">
    <property type="entry name" value="MATE_fam"/>
</dbReference>
<evidence type="ECO:0000313" key="4">
    <source>
        <dbReference type="Proteomes" id="UP001169027"/>
    </source>
</evidence>
<feature type="transmembrane region" description="Helical" evidence="2">
    <location>
        <begin position="12"/>
        <end position="34"/>
    </location>
</feature>
<dbReference type="NCBIfam" id="TIGR00797">
    <property type="entry name" value="matE"/>
    <property type="match status" value="1"/>
</dbReference>
<dbReference type="InterPro" id="IPR050222">
    <property type="entry name" value="MATE_MdtK"/>
</dbReference>
<accession>A0ABT8S3Q4</accession>
<evidence type="ECO:0000256" key="1">
    <source>
        <dbReference type="ARBA" id="ARBA00022448"/>
    </source>
</evidence>
<protein>
    <submittedName>
        <fullName evidence="3">MATE family efflux transporter</fullName>
    </submittedName>
</protein>
<name>A0ABT8S3Q4_9BURK</name>
<feature type="transmembrane region" description="Helical" evidence="2">
    <location>
        <begin position="348"/>
        <end position="369"/>
    </location>
</feature>
<organism evidence="3 4">
    <name type="scientific">Variovorax ginsengisoli</name>
    <dbReference type="NCBI Taxonomy" id="363844"/>
    <lineage>
        <taxon>Bacteria</taxon>
        <taxon>Pseudomonadati</taxon>
        <taxon>Pseudomonadota</taxon>
        <taxon>Betaproteobacteria</taxon>
        <taxon>Burkholderiales</taxon>
        <taxon>Comamonadaceae</taxon>
        <taxon>Variovorax</taxon>
    </lineage>
</organism>
<keyword evidence="2" id="KW-0812">Transmembrane</keyword>
<dbReference type="EMBL" id="JAUKVY010000008">
    <property type="protein sequence ID" value="MDO1533370.1"/>
    <property type="molecule type" value="Genomic_DNA"/>
</dbReference>
<sequence length="452" mass="48014">MASKPGASRDRGLIARHAATVLVGQLAVMAFGVTDTIVAGRYAEGALAALSVGSAIFISVYVSLMGGLQALLPIWAELHGGRRTADVGRSVRQSLYLCAAAIALGMGLLLFPAPLLRWTEVPAAMRHDVEAYLQVLAFALAPALLFRVFSTLSQSLGKPQLVTWLQLASLGLKLPLSIWFAFGGAGLPALGLVGCGWATLVVNYAMLGAAVWLLRSDPFYTGYRFWQRIEPPDWRQLRQFARLGVPAGLSVLVEVTSFTLMALFIARLGTAASAAHQIAANLTAVAYMVPLSLSIATSARVSYWLGAGDAALARRACARGFELTVLFALLFAGAMAALRWQLAAVYSANPAVIALGATLLLATALYHFADALQTLCVFVLRCYHVTVMPLALYCALLWGMGLGGGYLLAYRGIGPWVAMASPLAFWLMGAAALALTAGLFVALLLATLRRRR</sequence>
<dbReference type="Pfam" id="PF01554">
    <property type="entry name" value="MatE"/>
    <property type="match status" value="2"/>
</dbReference>
<dbReference type="PANTHER" id="PTHR43298">
    <property type="entry name" value="MULTIDRUG RESISTANCE PROTEIN NORM-RELATED"/>
    <property type="match status" value="1"/>
</dbReference>
<gene>
    <name evidence="3" type="ORF">Q2T77_13815</name>
</gene>
<comment type="caution">
    <text evidence="3">The sequence shown here is derived from an EMBL/GenBank/DDBJ whole genome shotgun (WGS) entry which is preliminary data.</text>
</comment>
<feature type="transmembrane region" description="Helical" evidence="2">
    <location>
        <begin position="188"/>
        <end position="214"/>
    </location>
</feature>
<evidence type="ECO:0000313" key="3">
    <source>
        <dbReference type="EMBL" id="MDO1533370.1"/>
    </source>
</evidence>
<feature type="transmembrane region" description="Helical" evidence="2">
    <location>
        <begin position="390"/>
        <end position="413"/>
    </location>
</feature>
<evidence type="ECO:0000256" key="2">
    <source>
        <dbReference type="SAM" id="Phobius"/>
    </source>
</evidence>
<feature type="transmembrane region" description="Helical" evidence="2">
    <location>
        <begin position="425"/>
        <end position="448"/>
    </location>
</feature>
<keyword evidence="2" id="KW-0472">Membrane</keyword>
<feature type="transmembrane region" description="Helical" evidence="2">
    <location>
        <begin position="243"/>
        <end position="266"/>
    </location>
</feature>
<keyword evidence="2" id="KW-1133">Transmembrane helix</keyword>
<feature type="transmembrane region" description="Helical" evidence="2">
    <location>
        <begin position="320"/>
        <end position="342"/>
    </location>
</feature>
<keyword evidence="1" id="KW-0813">Transport</keyword>